<name>A0AC61MY34_9FIRM</name>
<organism evidence="1 2">
    <name type="scientific">Aristaeella hokkaidonensis</name>
    <dbReference type="NCBI Taxonomy" id="3046382"/>
    <lineage>
        <taxon>Bacteria</taxon>
        <taxon>Bacillati</taxon>
        <taxon>Bacillota</taxon>
        <taxon>Clostridia</taxon>
        <taxon>Eubacteriales</taxon>
        <taxon>Aristaeellaceae</taxon>
        <taxon>Aristaeella</taxon>
    </lineage>
</organism>
<keyword evidence="2" id="KW-1185">Reference proteome</keyword>
<evidence type="ECO:0000313" key="2">
    <source>
        <dbReference type="Proteomes" id="UP000682782"/>
    </source>
</evidence>
<accession>A0AC61MY34</accession>
<dbReference type="EMBL" id="CP068393">
    <property type="protein sequence ID" value="QUC67960.1"/>
    <property type="molecule type" value="Genomic_DNA"/>
</dbReference>
<sequence>MHFRKKIKRLTTFICTVIFFCSVWNSACSGNPFDIKRVGNIHSYEDNFFRVYAEENGYLTIRIHDDVCVYRELNQRVSAGETTVEWDGCAYNKEKLYDKTYTITAVFQTDSGQTHTTSFLSPVEYPGQCLQYALPSSKTLYLDAPETWFVEYRTVKNGTVMLTLTGEGQSEASYSYKLSTTGGRINRQDFSDISKKKKPEPGQYTLKIYEVSKPEETYEYLLTVSEKKPENTSISETGEIMPDRNMSEEEIWNMMMRPSVVINIDSFKHQDVYEKQDEKSKSLGTLHGQTQGVRVIKIDGAWAFIGAWNHEEGEYVEGWVPLQKLKTEEPAEEYGLLVDKQKQTMSIFHQGKIIDTLFVSTGRAERNSLYQETSAGCFLTGYHRVNFSTNGKKYDYVIQYDGGNLLHQTPYDWGKSKKDFTLGRGYLGAKASHACIRIQPDPGDGGLNAYWLFTHLPYHTRVIILDDPEERKAANNRLKRDNNSEYQHTIPVTEDEQDDVTDDKVKITFCGKIIPGGNRNFNARKESFVSYTKKAGYQDPLSELLPLLSEDDLTCADLGGILEGNVEIAPEMKNVQYGPKGTGELFRNASIELITLTDDVLYQRDDLFNNTREEAAGYSEIMERSQPLAVRLKGHIIGFAGCSESEYLADVNVISDRIMQLKEMHCEKIVFTVSRKEDKDQNHSIIQEAMANRCVLFGADFVIFNQYGQSQGIEYIRGVPVIYNAGTIIDGSTSRKPKAYFSMLVRIQFDFTTGGENAPVTVIPVYPYGNQETDMNTYCPQAVQTQKDIDLFIRHIRNDSTDESIGRTYIRIPGQL</sequence>
<proteinExistence type="predicted"/>
<gene>
    <name evidence="1" type="ORF">JYE49_04480</name>
</gene>
<reference evidence="1" key="1">
    <citation type="submission" date="2021-01" db="EMBL/GenBank/DDBJ databases">
        <title>Complete genome sequence of Clostridiales bacterium R-7.</title>
        <authorList>
            <person name="Mahoney-Kurpe S.C."/>
            <person name="Palevich N."/>
            <person name="Koike S."/>
            <person name="Moon C.D."/>
            <person name="Attwood G.T."/>
        </authorList>
    </citation>
    <scope>NUCLEOTIDE SEQUENCE</scope>
    <source>
        <strain evidence="1">R-7</strain>
    </source>
</reference>
<dbReference type="Proteomes" id="UP000682782">
    <property type="component" value="Chromosome"/>
</dbReference>
<evidence type="ECO:0000313" key="1">
    <source>
        <dbReference type="EMBL" id="QUC67960.1"/>
    </source>
</evidence>
<protein>
    <submittedName>
        <fullName evidence="1">L,D-transpeptidase family protein</fullName>
    </submittedName>
</protein>